<reference evidence="1 2" key="1">
    <citation type="submission" date="2024-06" db="EMBL/GenBank/DDBJ databases">
        <title>A chromosome level genome sequence of Diviner's sage (Salvia divinorum).</title>
        <authorList>
            <person name="Ford S.A."/>
            <person name="Ro D.-K."/>
            <person name="Ness R.W."/>
            <person name="Phillips M.A."/>
        </authorList>
    </citation>
    <scope>NUCLEOTIDE SEQUENCE [LARGE SCALE GENOMIC DNA]</scope>
    <source>
        <strain evidence="1">SAF-2024a</strain>
        <tissue evidence="1">Leaf</tissue>
    </source>
</reference>
<evidence type="ECO:0000313" key="2">
    <source>
        <dbReference type="Proteomes" id="UP001567538"/>
    </source>
</evidence>
<organism evidence="1 2">
    <name type="scientific">Salvia divinorum</name>
    <name type="common">Maria pastora</name>
    <name type="synonym">Diviner's sage</name>
    <dbReference type="NCBI Taxonomy" id="28513"/>
    <lineage>
        <taxon>Eukaryota</taxon>
        <taxon>Viridiplantae</taxon>
        <taxon>Streptophyta</taxon>
        <taxon>Embryophyta</taxon>
        <taxon>Tracheophyta</taxon>
        <taxon>Spermatophyta</taxon>
        <taxon>Magnoliopsida</taxon>
        <taxon>eudicotyledons</taxon>
        <taxon>Gunneridae</taxon>
        <taxon>Pentapetalae</taxon>
        <taxon>asterids</taxon>
        <taxon>lamiids</taxon>
        <taxon>Lamiales</taxon>
        <taxon>Lamiaceae</taxon>
        <taxon>Nepetoideae</taxon>
        <taxon>Mentheae</taxon>
        <taxon>Salviinae</taxon>
        <taxon>Salvia</taxon>
        <taxon>Salvia subgen. Calosphace</taxon>
    </lineage>
</organism>
<comment type="caution">
    <text evidence="1">The sequence shown here is derived from an EMBL/GenBank/DDBJ whole genome shotgun (WGS) entry which is preliminary data.</text>
</comment>
<proteinExistence type="predicted"/>
<evidence type="ECO:0000313" key="1">
    <source>
        <dbReference type="EMBL" id="KAL1563638.1"/>
    </source>
</evidence>
<sequence>MVGVSDSEINIEEPVVLITNLQDDGYKNATKLLTSSMEKSTSSLVKQSSSIVNRTSSKVKRLLCFNGGKHSTDGKVVQWCGVCLWRRRDFL</sequence>
<name>A0ABD1I4J5_SALDI</name>
<keyword evidence="2" id="KW-1185">Reference proteome</keyword>
<protein>
    <submittedName>
        <fullName evidence="1">Uncharacterized protein</fullName>
    </submittedName>
</protein>
<dbReference type="EMBL" id="JBEAFC010000003">
    <property type="protein sequence ID" value="KAL1563638.1"/>
    <property type="molecule type" value="Genomic_DNA"/>
</dbReference>
<accession>A0ABD1I4J5</accession>
<dbReference type="AlphaFoldDB" id="A0ABD1I4J5"/>
<dbReference type="Proteomes" id="UP001567538">
    <property type="component" value="Unassembled WGS sequence"/>
</dbReference>
<gene>
    <name evidence="1" type="ORF">AAHA92_06078</name>
</gene>